<gene>
    <name evidence="3" type="ORF">HINF_LOCUS20640</name>
    <name evidence="2" type="ORF">HINF_LOCUS39457</name>
</gene>
<dbReference type="EMBL" id="CATOUU010000825">
    <property type="protein sequence ID" value="CAI9951812.1"/>
    <property type="molecule type" value="Genomic_DNA"/>
</dbReference>
<name>A0AA86QET1_9EUKA</name>
<sequence length="177" mass="20585">MTSIKQFKRKIDKLNLDIFDELQPKCLSIIKPAVINKVQKQPDFKRHSLFDSAPPQNQQPLCEEPSQSQDLAPQLVKNKSKSNLEMRGGYTNIRKRCCKNSKLDLVVECDSEITVKELVQSCTAQRAEQMDSIFKLVEEPKVIEEPKPERQNVYQWKRSPIHSTVDEIEFVECFDLY</sequence>
<dbReference type="AlphaFoldDB" id="A0AA86QET1"/>
<reference evidence="3 4" key="2">
    <citation type="submission" date="2024-07" db="EMBL/GenBank/DDBJ databases">
        <authorList>
            <person name="Akdeniz Z."/>
        </authorList>
    </citation>
    <scope>NUCLEOTIDE SEQUENCE [LARGE SCALE GENOMIC DNA]</scope>
</reference>
<feature type="region of interest" description="Disordered" evidence="1">
    <location>
        <begin position="47"/>
        <end position="70"/>
    </location>
</feature>
<keyword evidence="4" id="KW-1185">Reference proteome</keyword>
<dbReference type="EMBL" id="CAXDID020000055">
    <property type="protein sequence ID" value="CAL6007434.1"/>
    <property type="molecule type" value="Genomic_DNA"/>
</dbReference>
<evidence type="ECO:0000313" key="4">
    <source>
        <dbReference type="Proteomes" id="UP001642409"/>
    </source>
</evidence>
<accession>A0AA86QET1</accession>
<reference evidence="2" key="1">
    <citation type="submission" date="2023-06" db="EMBL/GenBank/DDBJ databases">
        <authorList>
            <person name="Kurt Z."/>
        </authorList>
    </citation>
    <scope>NUCLEOTIDE SEQUENCE</scope>
</reference>
<feature type="compositionally biased region" description="Polar residues" evidence="1">
    <location>
        <begin position="54"/>
        <end position="70"/>
    </location>
</feature>
<evidence type="ECO:0000256" key="1">
    <source>
        <dbReference type="SAM" id="MobiDB-lite"/>
    </source>
</evidence>
<evidence type="ECO:0000313" key="2">
    <source>
        <dbReference type="EMBL" id="CAI9951812.1"/>
    </source>
</evidence>
<proteinExistence type="predicted"/>
<protein>
    <submittedName>
        <fullName evidence="3">Hypothetical_protein</fullName>
    </submittedName>
</protein>
<dbReference type="Proteomes" id="UP001642409">
    <property type="component" value="Unassembled WGS sequence"/>
</dbReference>
<evidence type="ECO:0000313" key="3">
    <source>
        <dbReference type="EMBL" id="CAL6007434.1"/>
    </source>
</evidence>
<comment type="caution">
    <text evidence="2">The sequence shown here is derived from an EMBL/GenBank/DDBJ whole genome shotgun (WGS) entry which is preliminary data.</text>
</comment>
<organism evidence="2">
    <name type="scientific">Hexamita inflata</name>
    <dbReference type="NCBI Taxonomy" id="28002"/>
    <lineage>
        <taxon>Eukaryota</taxon>
        <taxon>Metamonada</taxon>
        <taxon>Diplomonadida</taxon>
        <taxon>Hexamitidae</taxon>
        <taxon>Hexamitinae</taxon>
        <taxon>Hexamita</taxon>
    </lineage>
</organism>